<organism evidence="2 3">
    <name type="scientific">Aspergillus cavernicola</name>
    <dbReference type="NCBI Taxonomy" id="176166"/>
    <lineage>
        <taxon>Eukaryota</taxon>
        <taxon>Fungi</taxon>
        <taxon>Dikarya</taxon>
        <taxon>Ascomycota</taxon>
        <taxon>Pezizomycotina</taxon>
        <taxon>Eurotiomycetes</taxon>
        <taxon>Eurotiomycetidae</taxon>
        <taxon>Eurotiales</taxon>
        <taxon>Aspergillaceae</taxon>
        <taxon>Aspergillus</taxon>
        <taxon>Aspergillus subgen. Nidulantes</taxon>
    </lineage>
</organism>
<keyword evidence="3" id="KW-1185">Reference proteome</keyword>
<evidence type="ECO:0000313" key="2">
    <source>
        <dbReference type="EMBL" id="KAL2822267.1"/>
    </source>
</evidence>
<dbReference type="PANTHER" id="PTHR47843:SF3">
    <property type="entry name" value="BTB DOMAIN-CONTAINING PROTEIN"/>
    <property type="match status" value="1"/>
</dbReference>
<dbReference type="Pfam" id="PF00651">
    <property type="entry name" value="BTB"/>
    <property type="match status" value="1"/>
</dbReference>
<comment type="caution">
    <text evidence="2">The sequence shown here is derived from an EMBL/GenBank/DDBJ whole genome shotgun (WGS) entry which is preliminary data.</text>
</comment>
<dbReference type="PANTHER" id="PTHR47843">
    <property type="entry name" value="BTB DOMAIN-CONTAINING PROTEIN-RELATED"/>
    <property type="match status" value="1"/>
</dbReference>
<dbReference type="PROSITE" id="PS50097">
    <property type="entry name" value="BTB"/>
    <property type="match status" value="1"/>
</dbReference>
<dbReference type="Proteomes" id="UP001610335">
    <property type="component" value="Unassembled WGS sequence"/>
</dbReference>
<gene>
    <name evidence="2" type="ORF">BDW59DRAFT_149634</name>
</gene>
<dbReference type="SMART" id="SM00225">
    <property type="entry name" value="BTB"/>
    <property type="match status" value="1"/>
</dbReference>
<sequence length="126" mass="14329">MPPKYLDKRTLSGGIVNLSVGDSQTPFDIHIELLCDLSPLFDDMLQDRFLDPSTKELVFPDDAPDVFADFVSWAYCGRISDVEASTESSRLDHLFQLWILAERFHLSELQDLVVIHCRESLDSKPS</sequence>
<dbReference type="InterPro" id="IPR011333">
    <property type="entry name" value="SKP1/BTB/POZ_sf"/>
</dbReference>
<reference evidence="2 3" key="1">
    <citation type="submission" date="2024-07" db="EMBL/GenBank/DDBJ databases">
        <title>Section-level genome sequencing and comparative genomics of Aspergillus sections Usti and Cavernicolus.</title>
        <authorList>
            <consortium name="Lawrence Berkeley National Laboratory"/>
            <person name="Nybo J.L."/>
            <person name="Vesth T.C."/>
            <person name="Theobald S."/>
            <person name="Frisvad J.C."/>
            <person name="Larsen T.O."/>
            <person name="Kjaerboelling I."/>
            <person name="Rothschild-Mancinelli K."/>
            <person name="Lyhne E.K."/>
            <person name="Kogle M.E."/>
            <person name="Barry K."/>
            <person name="Clum A."/>
            <person name="Na H."/>
            <person name="Ledsgaard L."/>
            <person name="Lin J."/>
            <person name="Lipzen A."/>
            <person name="Kuo A."/>
            <person name="Riley R."/>
            <person name="Mondo S."/>
            <person name="LaButti K."/>
            <person name="Haridas S."/>
            <person name="Pangalinan J."/>
            <person name="Salamov A.A."/>
            <person name="Simmons B.A."/>
            <person name="Magnuson J.K."/>
            <person name="Chen J."/>
            <person name="Drula E."/>
            <person name="Henrissat B."/>
            <person name="Wiebenga A."/>
            <person name="Lubbers R.J."/>
            <person name="Gomes A.C."/>
            <person name="Makela M.R."/>
            <person name="Stajich J."/>
            <person name="Grigoriev I.V."/>
            <person name="Mortensen U.H."/>
            <person name="De vries R.P."/>
            <person name="Baker S.E."/>
            <person name="Andersen M.R."/>
        </authorList>
    </citation>
    <scope>NUCLEOTIDE SEQUENCE [LARGE SCALE GENOMIC DNA]</scope>
    <source>
        <strain evidence="2 3">CBS 600.67</strain>
    </source>
</reference>
<dbReference type="SUPFAM" id="SSF54695">
    <property type="entry name" value="POZ domain"/>
    <property type="match status" value="1"/>
</dbReference>
<dbReference type="EMBL" id="JBFXLS010000059">
    <property type="protein sequence ID" value="KAL2822267.1"/>
    <property type="molecule type" value="Genomic_DNA"/>
</dbReference>
<protein>
    <recommendedName>
        <fullName evidence="1">BTB domain-containing protein</fullName>
    </recommendedName>
</protein>
<dbReference type="InterPro" id="IPR000210">
    <property type="entry name" value="BTB/POZ_dom"/>
</dbReference>
<evidence type="ECO:0000313" key="3">
    <source>
        <dbReference type="Proteomes" id="UP001610335"/>
    </source>
</evidence>
<dbReference type="Gene3D" id="3.30.710.10">
    <property type="entry name" value="Potassium Channel Kv1.1, Chain A"/>
    <property type="match status" value="1"/>
</dbReference>
<feature type="domain" description="BTB" evidence="1">
    <location>
        <begin position="16"/>
        <end position="83"/>
    </location>
</feature>
<name>A0ABR4I5M6_9EURO</name>
<accession>A0ABR4I5M6</accession>
<evidence type="ECO:0000259" key="1">
    <source>
        <dbReference type="PROSITE" id="PS50097"/>
    </source>
</evidence>
<proteinExistence type="predicted"/>